<dbReference type="SUPFAM" id="SSF54117">
    <property type="entry name" value="Interleukin 8-like chemokines"/>
    <property type="match status" value="1"/>
</dbReference>
<proteinExistence type="predicted"/>
<dbReference type="InterPro" id="IPR036048">
    <property type="entry name" value="Interleukin_8-like_sf"/>
</dbReference>
<dbReference type="GeneTree" id="ENSGT00950000183790"/>
<keyword evidence="2" id="KW-0732">Signal</keyword>
<feature type="chain" id="PRO_5039933330" description="Chemokine interleukin-8-like domain-containing protein" evidence="2">
    <location>
        <begin position="30"/>
        <end position="139"/>
    </location>
</feature>
<keyword evidence="1" id="KW-0202">Cytokine</keyword>
<protein>
    <recommendedName>
        <fullName evidence="3">Chemokine interleukin-8-like domain-containing protein</fullName>
    </recommendedName>
</protein>
<evidence type="ECO:0000313" key="5">
    <source>
        <dbReference type="Proteomes" id="UP001108240"/>
    </source>
</evidence>
<dbReference type="GO" id="GO:0005615">
    <property type="term" value="C:extracellular space"/>
    <property type="evidence" value="ECO:0007669"/>
    <property type="project" value="UniProtKB-KW"/>
</dbReference>
<dbReference type="GO" id="GO:0008009">
    <property type="term" value="F:chemokine activity"/>
    <property type="evidence" value="ECO:0007669"/>
    <property type="project" value="InterPro"/>
</dbReference>
<reference evidence="4" key="1">
    <citation type="submission" date="2025-08" db="UniProtKB">
        <authorList>
            <consortium name="Ensembl"/>
        </authorList>
    </citation>
    <scope>IDENTIFICATION</scope>
</reference>
<dbReference type="Proteomes" id="UP001108240">
    <property type="component" value="Unplaced"/>
</dbReference>
<name>A0A8C1B1L6_CYPCA</name>
<sequence>MHLSSASHQMICLFSLVIFLCAFISGVISHDPIRPTCCKEEMITDKEPLIRITSCYILPATRKCLASIVFVDKDNWLRCIDPKAPWLSKRIKQRIFRNLGQLKSIKIKNLSIMECDNIVKWKNLTHAILPVSKTPQQTS</sequence>
<reference evidence="4" key="2">
    <citation type="submission" date="2025-09" db="UniProtKB">
        <authorList>
            <consortium name="Ensembl"/>
        </authorList>
    </citation>
    <scope>IDENTIFICATION</scope>
</reference>
<evidence type="ECO:0000313" key="4">
    <source>
        <dbReference type="Ensembl" id="ENSCCRP00000026671.2"/>
    </source>
</evidence>
<dbReference type="Gene3D" id="2.40.50.40">
    <property type="match status" value="1"/>
</dbReference>
<evidence type="ECO:0000259" key="3">
    <source>
        <dbReference type="Pfam" id="PF00048"/>
    </source>
</evidence>
<dbReference type="OMA" id="CKEEMIT"/>
<feature type="domain" description="Chemokine interleukin-8-like" evidence="3">
    <location>
        <begin position="36"/>
        <end position="93"/>
    </location>
</feature>
<dbReference type="Ensembl" id="ENSCCRT00000028928.2">
    <property type="protein sequence ID" value="ENSCCRP00000026671.2"/>
    <property type="gene ID" value="ENSCCRG00000014457.2"/>
</dbReference>
<evidence type="ECO:0000256" key="2">
    <source>
        <dbReference type="SAM" id="SignalP"/>
    </source>
</evidence>
<accession>A0A8C1B1L6</accession>
<organism evidence="4 5">
    <name type="scientific">Cyprinus carpio carpio</name>
    <dbReference type="NCBI Taxonomy" id="630221"/>
    <lineage>
        <taxon>Eukaryota</taxon>
        <taxon>Metazoa</taxon>
        <taxon>Chordata</taxon>
        <taxon>Craniata</taxon>
        <taxon>Vertebrata</taxon>
        <taxon>Euteleostomi</taxon>
        <taxon>Actinopterygii</taxon>
        <taxon>Neopterygii</taxon>
        <taxon>Teleostei</taxon>
        <taxon>Ostariophysi</taxon>
        <taxon>Cypriniformes</taxon>
        <taxon>Cyprinidae</taxon>
        <taxon>Cyprininae</taxon>
        <taxon>Cyprinus</taxon>
    </lineage>
</organism>
<dbReference type="AlphaFoldDB" id="A0A8C1B1L6"/>
<dbReference type="InterPro" id="IPR001811">
    <property type="entry name" value="Chemokine_IL8-like_dom"/>
</dbReference>
<dbReference type="Pfam" id="PF00048">
    <property type="entry name" value="IL8"/>
    <property type="match status" value="1"/>
</dbReference>
<feature type="signal peptide" evidence="2">
    <location>
        <begin position="1"/>
        <end position="29"/>
    </location>
</feature>
<keyword evidence="5" id="KW-1185">Reference proteome</keyword>
<evidence type="ECO:0000256" key="1">
    <source>
        <dbReference type="ARBA" id="ARBA00022514"/>
    </source>
</evidence>
<dbReference type="GO" id="GO:0006955">
    <property type="term" value="P:immune response"/>
    <property type="evidence" value="ECO:0007669"/>
    <property type="project" value="InterPro"/>
</dbReference>